<keyword evidence="3" id="KW-0378">Hydrolase</keyword>
<feature type="domain" description="Beta-lactamase-related" evidence="2">
    <location>
        <begin position="59"/>
        <end position="366"/>
    </location>
</feature>
<dbReference type="InterPro" id="IPR012338">
    <property type="entry name" value="Beta-lactam/transpept-like"/>
</dbReference>
<organism evidence="3 4">
    <name type="scientific">Cryptosporangium japonicum</name>
    <dbReference type="NCBI Taxonomy" id="80872"/>
    <lineage>
        <taxon>Bacteria</taxon>
        <taxon>Bacillati</taxon>
        <taxon>Actinomycetota</taxon>
        <taxon>Actinomycetes</taxon>
        <taxon>Cryptosporangiales</taxon>
        <taxon>Cryptosporangiaceae</taxon>
        <taxon>Cryptosporangium</taxon>
    </lineage>
</organism>
<dbReference type="Proteomes" id="UP001500967">
    <property type="component" value="Unassembled WGS sequence"/>
</dbReference>
<evidence type="ECO:0000313" key="3">
    <source>
        <dbReference type="EMBL" id="GAA0260102.1"/>
    </source>
</evidence>
<evidence type="ECO:0000313" key="4">
    <source>
        <dbReference type="Proteomes" id="UP001500967"/>
    </source>
</evidence>
<reference evidence="4" key="1">
    <citation type="journal article" date="2019" name="Int. J. Syst. Evol. Microbiol.">
        <title>The Global Catalogue of Microorganisms (GCM) 10K type strain sequencing project: providing services to taxonomists for standard genome sequencing and annotation.</title>
        <authorList>
            <consortium name="The Broad Institute Genomics Platform"/>
            <consortium name="The Broad Institute Genome Sequencing Center for Infectious Disease"/>
            <person name="Wu L."/>
            <person name="Ma J."/>
        </authorList>
    </citation>
    <scope>NUCLEOTIDE SEQUENCE [LARGE SCALE GENOMIC DNA]</scope>
    <source>
        <strain evidence="4">JCM 10425</strain>
    </source>
</reference>
<dbReference type="SUPFAM" id="SSF56601">
    <property type="entry name" value="beta-lactamase/transpeptidase-like"/>
    <property type="match status" value="1"/>
</dbReference>
<feature type="signal peptide" evidence="1">
    <location>
        <begin position="1"/>
        <end position="37"/>
    </location>
</feature>
<sequence>MALKREDAGPSRPYRAVMKRILIISTALATLASVAAAHPPPLLHQDANALIRQGAPSVIAEVVTPDGSATVRAGAVPKHAKFRIGSATKTFTAAVALQLVGEGRLGLEDPVERWLPGVVRGHGNDGRRITVRQLLQQTSGLPNYAARITFLGSKKDYDAEALTATTPAHLLALALSQPPAFAPGTRWDYSNTNYVLAGMVIERVTGHGWESEVERRILRPLRLRDTSVPRTELDVPAPHAVGYHRFPAGQEQFGPRVDTTRFSPTWADAAGSMISTTSDLNRFFRALLGGRVLAPAQLAEMTTTVPAPPFADAWKNPRYGLGLQWSETPCGGMWSHSGDIPGYSTRDGISEDGTRSVVVSINDDTLRPEPGELDPTTDLVNHALCGS</sequence>
<keyword evidence="1" id="KW-0732">Signal</keyword>
<dbReference type="PANTHER" id="PTHR46825:SF7">
    <property type="entry name" value="D-ALANYL-D-ALANINE CARBOXYPEPTIDASE"/>
    <property type="match status" value="1"/>
</dbReference>
<evidence type="ECO:0000256" key="1">
    <source>
        <dbReference type="SAM" id="SignalP"/>
    </source>
</evidence>
<dbReference type="GO" id="GO:0016787">
    <property type="term" value="F:hydrolase activity"/>
    <property type="evidence" value="ECO:0007669"/>
    <property type="project" value="UniProtKB-KW"/>
</dbReference>
<gene>
    <name evidence="3" type="ORF">GCM10009539_51900</name>
</gene>
<dbReference type="Pfam" id="PF00144">
    <property type="entry name" value="Beta-lactamase"/>
    <property type="match status" value="1"/>
</dbReference>
<dbReference type="Gene3D" id="3.40.710.10">
    <property type="entry name" value="DD-peptidase/beta-lactamase superfamily"/>
    <property type="match status" value="1"/>
</dbReference>
<name>A0ABP3EG34_9ACTN</name>
<dbReference type="InterPro" id="IPR050491">
    <property type="entry name" value="AmpC-like"/>
</dbReference>
<evidence type="ECO:0000259" key="2">
    <source>
        <dbReference type="Pfam" id="PF00144"/>
    </source>
</evidence>
<dbReference type="EMBL" id="BAAAGX010000020">
    <property type="protein sequence ID" value="GAA0260102.1"/>
    <property type="molecule type" value="Genomic_DNA"/>
</dbReference>
<dbReference type="InterPro" id="IPR001466">
    <property type="entry name" value="Beta-lactam-related"/>
</dbReference>
<dbReference type="PANTHER" id="PTHR46825">
    <property type="entry name" value="D-ALANYL-D-ALANINE-CARBOXYPEPTIDASE/ENDOPEPTIDASE AMPH"/>
    <property type="match status" value="1"/>
</dbReference>
<protein>
    <submittedName>
        <fullName evidence="3">Serine hydrolase domain-containing protein</fullName>
    </submittedName>
</protein>
<comment type="caution">
    <text evidence="3">The sequence shown here is derived from an EMBL/GenBank/DDBJ whole genome shotgun (WGS) entry which is preliminary data.</text>
</comment>
<accession>A0ABP3EG34</accession>
<feature type="chain" id="PRO_5047202637" evidence="1">
    <location>
        <begin position="38"/>
        <end position="387"/>
    </location>
</feature>
<proteinExistence type="predicted"/>
<keyword evidence="4" id="KW-1185">Reference proteome</keyword>